<name>A0A812PT50_SYMPI</name>
<keyword evidence="2" id="KW-1185">Reference proteome</keyword>
<comment type="caution">
    <text evidence="1">The sequence shown here is derived from an EMBL/GenBank/DDBJ whole genome shotgun (WGS) entry which is preliminary data.</text>
</comment>
<accession>A0A812PT50</accession>
<proteinExistence type="predicted"/>
<gene>
    <name evidence="1" type="primary">ccdc135</name>
    <name evidence="1" type="ORF">SPIL2461_LOCUS8945</name>
</gene>
<evidence type="ECO:0000313" key="2">
    <source>
        <dbReference type="Proteomes" id="UP000649617"/>
    </source>
</evidence>
<reference evidence="1" key="1">
    <citation type="submission" date="2021-02" db="EMBL/GenBank/DDBJ databases">
        <authorList>
            <person name="Dougan E. K."/>
            <person name="Rhodes N."/>
            <person name="Thang M."/>
            <person name="Chan C."/>
        </authorList>
    </citation>
    <scope>NUCLEOTIDE SEQUENCE</scope>
</reference>
<protein>
    <submittedName>
        <fullName evidence="1">Ccdc135 protein</fullName>
    </submittedName>
</protein>
<evidence type="ECO:0000313" key="1">
    <source>
        <dbReference type="EMBL" id="CAE7368844.1"/>
    </source>
</evidence>
<sequence length="168" mass="17241">VAEALLCSKRGSVAGLSGATFEMYKLLLDDDVALDLLTGAVSRLARVSTDKAAEALAMSRLTPGLTASNKAGGEAPRGIRDLGAEVWRGDKPPAERGFVALGVPIGHEDFNRAGGGALSGKGRVLAKTGSTARPPVCLPVTVVLCRATRPAPFAQCLASAHHRLCASP</sequence>
<feature type="non-terminal residue" evidence="1">
    <location>
        <position position="168"/>
    </location>
</feature>
<dbReference type="AlphaFoldDB" id="A0A812PT50"/>
<dbReference type="OrthoDB" id="10446138at2759"/>
<organism evidence="1 2">
    <name type="scientific">Symbiodinium pilosum</name>
    <name type="common">Dinoflagellate</name>
    <dbReference type="NCBI Taxonomy" id="2952"/>
    <lineage>
        <taxon>Eukaryota</taxon>
        <taxon>Sar</taxon>
        <taxon>Alveolata</taxon>
        <taxon>Dinophyceae</taxon>
        <taxon>Suessiales</taxon>
        <taxon>Symbiodiniaceae</taxon>
        <taxon>Symbiodinium</taxon>
    </lineage>
</organism>
<dbReference type="EMBL" id="CAJNIZ010015036">
    <property type="protein sequence ID" value="CAE7368844.1"/>
    <property type="molecule type" value="Genomic_DNA"/>
</dbReference>
<dbReference type="Proteomes" id="UP000649617">
    <property type="component" value="Unassembled WGS sequence"/>
</dbReference>